<dbReference type="EMBL" id="KU836751">
    <property type="protein sequence ID" value="AMR60091.1"/>
    <property type="molecule type" value="Genomic_DNA"/>
</dbReference>
<reference evidence="3" key="1">
    <citation type="submission" date="2016-02" db="EMBL/GenBank/DDBJ databases">
        <authorList>
            <person name="Morales N."/>
            <person name="Badran S."/>
            <person name="Schick P."/>
            <person name="Jacoby B."/>
            <person name="Reddi K."/>
            <person name="Villella W."/>
            <person name="Sanders E.R."/>
            <person name="Lorenz T.C."/>
        </authorList>
    </citation>
    <scope>NUCLEOTIDE SEQUENCE [LARGE SCALE GENOMIC DNA]</scope>
</reference>
<gene>
    <name evidence="2" type="ORF">LEO2_53</name>
</gene>
<evidence type="ECO:0000256" key="1">
    <source>
        <dbReference type="SAM" id="Coils"/>
    </source>
</evidence>
<sequence length="121" mass="14599">MWKWLEKLFYNKALIVPELVEKDEALRQCYDAWMEDRSLLNGARLELKTTRKKIEELETLLKAKNAKMWVQENQLKSFIHLKEQGDLQRKEMQERIDELENEVYVLTLKIRKPDYIIGGME</sequence>
<accession>A0A1S5QTR9</accession>
<proteinExistence type="predicted"/>
<keyword evidence="3" id="KW-1185">Reference proteome</keyword>
<dbReference type="Proteomes" id="UP000223773">
    <property type="component" value="Segment"/>
</dbReference>
<keyword evidence="1" id="KW-0175">Coiled coil</keyword>
<name>A0A1S5QTR9_9CAUD</name>
<evidence type="ECO:0000313" key="3">
    <source>
        <dbReference type="Proteomes" id="UP000223773"/>
    </source>
</evidence>
<evidence type="ECO:0000313" key="2">
    <source>
        <dbReference type="EMBL" id="AMR60091.1"/>
    </source>
</evidence>
<organism evidence="2 3">
    <name type="scientific">Bacillus phage Leo2</name>
    <dbReference type="NCBI Taxonomy" id="1815973"/>
    <lineage>
        <taxon>Viruses</taxon>
        <taxon>Duplodnaviria</taxon>
        <taxon>Heunggongvirae</taxon>
        <taxon>Uroviricota</taxon>
        <taxon>Caudoviricetes</taxon>
        <taxon>Ehrlichviridae</taxon>
        <taxon>Andromedavirus</taxon>
        <taxon>Andromedavirus leo2</taxon>
    </lineage>
</organism>
<feature type="coiled-coil region" evidence="1">
    <location>
        <begin position="40"/>
        <end position="109"/>
    </location>
</feature>
<protein>
    <submittedName>
        <fullName evidence="2">Uncharacterized protein</fullName>
    </submittedName>
</protein>